<dbReference type="PANTHER" id="PTHR32166:SF85">
    <property type="entry name" value="DIMERIZATION, PUTATIVE-RELATED"/>
    <property type="match status" value="1"/>
</dbReference>
<dbReference type="STRING" id="3818.A0A444Y7M7"/>
<name>A0A444Y7M7_ARAHY</name>
<dbReference type="Pfam" id="PF04937">
    <property type="entry name" value="DUF659"/>
    <property type="match status" value="1"/>
</dbReference>
<dbReference type="SUPFAM" id="SSF53098">
    <property type="entry name" value="Ribonuclease H-like"/>
    <property type="match status" value="1"/>
</dbReference>
<gene>
    <name evidence="3" type="ORF">Ahy_B08g093971</name>
</gene>
<dbReference type="InterPro" id="IPR008906">
    <property type="entry name" value="HATC_C_dom"/>
</dbReference>
<feature type="domain" description="DUF659" evidence="1">
    <location>
        <begin position="183"/>
        <end position="334"/>
    </location>
</feature>
<dbReference type="EMBL" id="SDMP01000018">
    <property type="protein sequence ID" value="RYQ97895.1"/>
    <property type="molecule type" value="Genomic_DNA"/>
</dbReference>
<keyword evidence="4" id="KW-1185">Reference proteome</keyword>
<dbReference type="PANTHER" id="PTHR32166">
    <property type="entry name" value="OSJNBA0013A04.12 PROTEIN"/>
    <property type="match status" value="1"/>
</dbReference>
<comment type="caution">
    <text evidence="3">The sequence shown here is derived from an EMBL/GenBank/DDBJ whole genome shotgun (WGS) entry which is preliminary data.</text>
</comment>
<proteinExistence type="predicted"/>
<evidence type="ECO:0000259" key="2">
    <source>
        <dbReference type="Pfam" id="PF05699"/>
    </source>
</evidence>
<accession>A0A444Y7M7</accession>
<sequence>MERFSQKPLPKRNAPFRLNSILFKLSIYWVGRMQSESDKWGWKHVSVFGGFDKGSGTKRWKCNHCNIRYNGSYSRVRAHLLGFSGVGVKSCPAIDNSLKESFQMLEEERVSRKKKRASITGKHSKRIRTPRPSLTCVTKEDVDEMLARFFFADGLNMNIINSPYFHEMIKAVAAFGPGYEPMSIHELSGSFLSKEKERIEKYVGLVRESWPHTGCTLLCIGRLHSMSDSFQVNIFVSSPRGLSFLKSVDVDSVDGAGNSAVSILRNTIMDVGPTNVVQIISYLGPAKTYSESYTLAEFPHIFWSPCSAHSIRILMEDIAELDWLRPVVLCAKEIDKCIISFQNFSPSVFGENLKGSSDSLTARIAPSCYIVQKILELKKEFQEVIVTEEWKQWKLSIQQDIGSIESTILEEDFWSRGHMMLQICEPFVRLFSTLDINRCIMGDVHEWRVQAIEAVKSRGIIDAGALNQLEGLIDNRWDVLFSPLHSAGYILNPKYFGRGQAKDKTIMRGWKTTLERYECESASRRVLREQLSSYWRLEGSLGEEDAVDCRDKMDPVAWWENFGFEMPHLQTLAIKVLSQVSSVAMCEESWQHNGGNPCQETDAGLEDLVYVKNNLRLQSHRMDSHATHVKDMVPSSPIELKRQEVLSSSDRLC</sequence>
<dbReference type="AlphaFoldDB" id="A0A444Y7M7"/>
<dbReference type="Proteomes" id="UP000289738">
    <property type="component" value="Chromosome B08"/>
</dbReference>
<evidence type="ECO:0008006" key="5">
    <source>
        <dbReference type="Google" id="ProtNLM"/>
    </source>
</evidence>
<dbReference type="Pfam" id="PF05699">
    <property type="entry name" value="Dimer_Tnp_hAT"/>
    <property type="match status" value="1"/>
</dbReference>
<dbReference type="InterPro" id="IPR007021">
    <property type="entry name" value="DUF659"/>
</dbReference>
<evidence type="ECO:0000313" key="3">
    <source>
        <dbReference type="EMBL" id="RYQ97895.1"/>
    </source>
</evidence>
<dbReference type="GO" id="GO:0046983">
    <property type="term" value="F:protein dimerization activity"/>
    <property type="evidence" value="ECO:0007669"/>
    <property type="project" value="InterPro"/>
</dbReference>
<organism evidence="3 4">
    <name type="scientific">Arachis hypogaea</name>
    <name type="common">Peanut</name>
    <dbReference type="NCBI Taxonomy" id="3818"/>
    <lineage>
        <taxon>Eukaryota</taxon>
        <taxon>Viridiplantae</taxon>
        <taxon>Streptophyta</taxon>
        <taxon>Embryophyta</taxon>
        <taxon>Tracheophyta</taxon>
        <taxon>Spermatophyta</taxon>
        <taxon>Magnoliopsida</taxon>
        <taxon>eudicotyledons</taxon>
        <taxon>Gunneridae</taxon>
        <taxon>Pentapetalae</taxon>
        <taxon>rosids</taxon>
        <taxon>fabids</taxon>
        <taxon>Fabales</taxon>
        <taxon>Fabaceae</taxon>
        <taxon>Papilionoideae</taxon>
        <taxon>50 kb inversion clade</taxon>
        <taxon>dalbergioids sensu lato</taxon>
        <taxon>Dalbergieae</taxon>
        <taxon>Pterocarpus clade</taxon>
        <taxon>Arachis</taxon>
    </lineage>
</organism>
<reference evidence="3 4" key="1">
    <citation type="submission" date="2019-01" db="EMBL/GenBank/DDBJ databases">
        <title>Sequencing of cultivated peanut Arachis hypogaea provides insights into genome evolution and oil improvement.</title>
        <authorList>
            <person name="Chen X."/>
        </authorList>
    </citation>
    <scope>NUCLEOTIDE SEQUENCE [LARGE SCALE GENOMIC DNA]</scope>
    <source>
        <strain evidence="4">cv. Fuhuasheng</strain>
        <tissue evidence="3">Leaves</tissue>
    </source>
</reference>
<protein>
    <recommendedName>
        <fullName evidence="5">DUF659 domain-containing protein</fullName>
    </recommendedName>
</protein>
<dbReference type="InterPro" id="IPR012337">
    <property type="entry name" value="RNaseH-like_sf"/>
</dbReference>
<feature type="domain" description="HAT C-terminal dimerisation" evidence="2">
    <location>
        <begin position="545"/>
        <end position="593"/>
    </location>
</feature>
<evidence type="ECO:0000259" key="1">
    <source>
        <dbReference type="Pfam" id="PF04937"/>
    </source>
</evidence>
<evidence type="ECO:0000313" key="4">
    <source>
        <dbReference type="Proteomes" id="UP000289738"/>
    </source>
</evidence>